<organism evidence="15 16">
    <name type="scientific">Mycobacterium heckeshornense</name>
    <dbReference type="NCBI Taxonomy" id="110505"/>
    <lineage>
        <taxon>Bacteria</taxon>
        <taxon>Bacillati</taxon>
        <taxon>Actinomycetota</taxon>
        <taxon>Actinomycetes</taxon>
        <taxon>Mycobacteriales</taxon>
        <taxon>Mycobacteriaceae</taxon>
        <taxon>Mycobacterium</taxon>
    </lineage>
</organism>
<proteinExistence type="inferred from homology"/>
<dbReference type="Proteomes" id="UP000595446">
    <property type="component" value="Chromosome"/>
</dbReference>
<dbReference type="Gene3D" id="3.40.50.1000">
    <property type="entry name" value="HAD superfamily/HAD-like"/>
    <property type="match status" value="1"/>
</dbReference>
<dbReference type="GO" id="GO:0016887">
    <property type="term" value="F:ATP hydrolysis activity"/>
    <property type="evidence" value="ECO:0007669"/>
    <property type="project" value="InterPro"/>
</dbReference>
<feature type="transmembrane region" description="Helical" evidence="14">
    <location>
        <begin position="73"/>
        <end position="104"/>
    </location>
</feature>
<evidence type="ECO:0000256" key="4">
    <source>
        <dbReference type="ARBA" id="ARBA00022553"/>
    </source>
</evidence>
<evidence type="ECO:0000313" key="15">
    <source>
        <dbReference type="EMBL" id="BCO34894.1"/>
    </source>
</evidence>
<keyword evidence="9" id="KW-1278">Translocase</keyword>
<keyword evidence="4" id="KW-0597">Phosphoprotein</keyword>
<dbReference type="Pfam" id="PF00689">
    <property type="entry name" value="Cation_ATPase_C"/>
    <property type="match status" value="1"/>
</dbReference>
<accession>A0A2G8AVL6</accession>
<evidence type="ECO:0000256" key="11">
    <source>
        <dbReference type="ARBA" id="ARBA00023136"/>
    </source>
</evidence>
<dbReference type="PRINTS" id="PR00119">
    <property type="entry name" value="CATATPASE"/>
</dbReference>
<dbReference type="InterPro" id="IPR001757">
    <property type="entry name" value="P_typ_ATPase"/>
</dbReference>
<feature type="transmembrane region" description="Helical" evidence="14">
    <location>
        <begin position="881"/>
        <end position="900"/>
    </location>
</feature>
<evidence type="ECO:0000256" key="14">
    <source>
        <dbReference type="SAM" id="Phobius"/>
    </source>
</evidence>
<keyword evidence="8" id="KW-0460">Magnesium</keyword>
<keyword evidence="7" id="KW-0067">ATP-binding</keyword>
<keyword evidence="3" id="KW-1003">Cell membrane</keyword>
<evidence type="ECO:0000256" key="2">
    <source>
        <dbReference type="ARBA" id="ARBA00005675"/>
    </source>
</evidence>
<evidence type="ECO:0000313" key="16">
    <source>
        <dbReference type="Proteomes" id="UP000595446"/>
    </source>
</evidence>
<feature type="region of interest" description="Disordered" evidence="13">
    <location>
        <begin position="919"/>
        <end position="951"/>
    </location>
</feature>
<keyword evidence="6" id="KW-0547">Nucleotide-binding</keyword>
<dbReference type="Gene3D" id="1.20.1110.10">
    <property type="entry name" value="Calcium-transporting ATPase, transmembrane domain"/>
    <property type="match status" value="1"/>
</dbReference>
<dbReference type="InterPro" id="IPR059000">
    <property type="entry name" value="ATPase_P-type_domA"/>
</dbReference>
<dbReference type="FunFam" id="2.70.150.10:FF:000160">
    <property type="entry name" value="Sarcoplasmic/endoplasmic reticulum calcium ATPase 1"/>
    <property type="match status" value="1"/>
</dbReference>
<evidence type="ECO:0000256" key="13">
    <source>
        <dbReference type="SAM" id="MobiDB-lite"/>
    </source>
</evidence>
<dbReference type="InterPro" id="IPR050510">
    <property type="entry name" value="Cation_transp_ATPase_P-type"/>
</dbReference>
<protein>
    <submittedName>
        <fullName evidence="15">Magnesium-transporting ATPase</fullName>
    </submittedName>
</protein>
<comment type="catalytic activity">
    <reaction evidence="12">
        <text>ATP + H2O = ADP + phosphate + H(+)</text>
        <dbReference type="Rhea" id="RHEA:13065"/>
        <dbReference type="ChEBI" id="CHEBI:15377"/>
        <dbReference type="ChEBI" id="CHEBI:15378"/>
        <dbReference type="ChEBI" id="CHEBI:30616"/>
        <dbReference type="ChEBI" id="CHEBI:43474"/>
        <dbReference type="ChEBI" id="CHEBI:456216"/>
    </reaction>
</comment>
<feature type="compositionally biased region" description="Polar residues" evidence="13">
    <location>
        <begin position="928"/>
        <end position="951"/>
    </location>
</feature>
<dbReference type="AlphaFoldDB" id="A0A2G8AVL6"/>
<dbReference type="NCBIfam" id="TIGR01494">
    <property type="entry name" value="ATPase_P-type"/>
    <property type="match status" value="3"/>
</dbReference>
<keyword evidence="11 14" id="KW-0472">Membrane</keyword>
<dbReference type="EMBL" id="AP024237">
    <property type="protein sequence ID" value="BCO34894.1"/>
    <property type="molecule type" value="Genomic_DNA"/>
</dbReference>
<keyword evidence="5 14" id="KW-0812">Transmembrane</keyword>
<dbReference type="SFLD" id="SFLDG00002">
    <property type="entry name" value="C1.7:_P-type_atpase_like"/>
    <property type="match status" value="1"/>
</dbReference>
<dbReference type="PRINTS" id="PR00121">
    <property type="entry name" value="NAKATPASE"/>
</dbReference>
<dbReference type="SFLD" id="SFLDF00027">
    <property type="entry name" value="p-type_atpase"/>
    <property type="match status" value="1"/>
</dbReference>
<dbReference type="PROSITE" id="PS00154">
    <property type="entry name" value="ATPASE_E1_E2"/>
    <property type="match status" value="1"/>
</dbReference>
<dbReference type="InterPro" id="IPR023299">
    <property type="entry name" value="ATPase_P-typ_cyto_dom_N"/>
</dbReference>
<dbReference type="SMART" id="SM00831">
    <property type="entry name" value="Cation_ATPase_N"/>
    <property type="match status" value="1"/>
</dbReference>
<dbReference type="Gene3D" id="2.70.150.10">
    <property type="entry name" value="Calcium-transporting ATPase, cytoplasmic transduction domain A"/>
    <property type="match status" value="1"/>
</dbReference>
<dbReference type="OrthoDB" id="9814270at2"/>
<dbReference type="PANTHER" id="PTHR43294">
    <property type="entry name" value="SODIUM/POTASSIUM-TRANSPORTING ATPASE SUBUNIT ALPHA"/>
    <property type="match status" value="1"/>
</dbReference>
<dbReference type="Pfam" id="PF00690">
    <property type="entry name" value="Cation_ATPase_N"/>
    <property type="match status" value="1"/>
</dbReference>
<dbReference type="InterPro" id="IPR023298">
    <property type="entry name" value="ATPase_P-typ_TM_dom_sf"/>
</dbReference>
<evidence type="ECO:0000256" key="12">
    <source>
        <dbReference type="ARBA" id="ARBA00049360"/>
    </source>
</evidence>
<evidence type="ECO:0000256" key="5">
    <source>
        <dbReference type="ARBA" id="ARBA00022692"/>
    </source>
</evidence>
<feature type="transmembrane region" description="Helical" evidence="14">
    <location>
        <begin position="772"/>
        <end position="793"/>
    </location>
</feature>
<evidence type="ECO:0000256" key="8">
    <source>
        <dbReference type="ARBA" id="ARBA00022842"/>
    </source>
</evidence>
<evidence type="ECO:0000256" key="6">
    <source>
        <dbReference type="ARBA" id="ARBA00022741"/>
    </source>
</evidence>
<dbReference type="STRING" id="110505.ACT16_22630"/>
<evidence type="ECO:0000256" key="9">
    <source>
        <dbReference type="ARBA" id="ARBA00022967"/>
    </source>
</evidence>
<dbReference type="SUPFAM" id="SSF81660">
    <property type="entry name" value="Metal cation-transporting ATPase, ATP-binding domain N"/>
    <property type="match status" value="1"/>
</dbReference>
<evidence type="ECO:0000256" key="1">
    <source>
        <dbReference type="ARBA" id="ARBA00004651"/>
    </source>
</evidence>
<dbReference type="InterPro" id="IPR004014">
    <property type="entry name" value="ATPase_P-typ_cation-transptr_N"/>
</dbReference>
<dbReference type="InterPro" id="IPR018303">
    <property type="entry name" value="ATPase_P-typ_P_site"/>
</dbReference>
<keyword evidence="10 14" id="KW-1133">Transmembrane helix</keyword>
<keyword evidence="16" id="KW-1185">Reference proteome</keyword>
<dbReference type="InterPro" id="IPR044492">
    <property type="entry name" value="P_typ_ATPase_HD_dom"/>
</dbReference>
<feature type="transmembrane region" description="Helical" evidence="14">
    <location>
        <begin position="852"/>
        <end position="869"/>
    </location>
</feature>
<dbReference type="FunFam" id="3.40.50.1000:FF:000083">
    <property type="entry name" value="Sodium/potassium-transporting ATPase subunit alpha"/>
    <property type="match status" value="1"/>
</dbReference>
<dbReference type="Pfam" id="PF13246">
    <property type="entry name" value="Cation_ATPase"/>
    <property type="match status" value="1"/>
</dbReference>
<dbReference type="SUPFAM" id="SSF56784">
    <property type="entry name" value="HAD-like"/>
    <property type="match status" value="1"/>
</dbReference>
<name>A0A2G8AVL6_9MYCO</name>
<comment type="subcellular location">
    <subcellularLocation>
        <location evidence="1">Cell membrane</location>
        <topology evidence="1">Multi-pass membrane protein</topology>
    </subcellularLocation>
</comment>
<feature type="transmembrane region" description="Helical" evidence="14">
    <location>
        <begin position="295"/>
        <end position="312"/>
    </location>
</feature>
<dbReference type="SFLD" id="SFLDS00003">
    <property type="entry name" value="Haloacid_Dehalogenase"/>
    <property type="match status" value="1"/>
</dbReference>
<dbReference type="PANTHER" id="PTHR43294:SF21">
    <property type="entry name" value="CATION TRANSPORTING ATPASE"/>
    <property type="match status" value="1"/>
</dbReference>
<evidence type="ECO:0000256" key="3">
    <source>
        <dbReference type="ARBA" id="ARBA00022475"/>
    </source>
</evidence>
<dbReference type="Pfam" id="PF00122">
    <property type="entry name" value="E1-E2_ATPase"/>
    <property type="match status" value="1"/>
</dbReference>
<evidence type="ECO:0000256" key="10">
    <source>
        <dbReference type="ARBA" id="ARBA00022989"/>
    </source>
</evidence>
<evidence type="ECO:0000256" key="7">
    <source>
        <dbReference type="ARBA" id="ARBA00022840"/>
    </source>
</evidence>
<dbReference type="GO" id="GO:0005524">
    <property type="term" value="F:ATP binding"/>
    <property type="evidence" value="ECO:0007669"/>
    <property type="project" value="UniProtKB-KW"/>
</dbReference>
<dbReference type="RefSeq" id="WP_048893697.1">
    <property type="nucleotide sequence ID" value="NZ_AP024237.1"/>
</dbReference>
<dbReference type="InterPro" id="IPR008250">
    <property type="entry name" value="ATPase_P-typ_transduc_dom_A_sf"/>
</dbReference>
<dbReference type="GO" id="GO:0005886">
    <property type="term" value="C:plasma membrane"/>
    <property type="evidence" value="ECO:0007669"/>
    <property type="project" value="UniProtKB-SubCell"/>
</dbReference>
<dbReference type="Gene3D" id="3.40.1110.10">
    <property type="entry name" value="Calcium-transporting ATPase, cytoplasmic domain N"/>
    <property type="match status" value="1"/>
</dbReference>
<dbReference type="InterPro" id="IPR006068">
    <property type="entry name" value="ATPase_P-typ_cation-transptr_C"/>
</dbReference>
<dbReference type="InterPro" id="IPR023214">
    <property type="entry name" value="HAD_sf"/>
</dbReference>
<dbReference type="SUPFAM" id="SSF81653">
    <property type="entry name" value="Calcium ATPase, transduction domain A"/>
    <property type="match status" value="1"/>
</dbReference>
<sequence length="951" mass="102203">MRRQHHEWVSPSALDPEETADLLLRDLRSTPKGLSDTEAKRRLLQHGPNELQRRRGREWPHALVRQLTHPLALLLWLAAGLLVIVGSHVVAAAVVLIIMLNAAFSFVQELQAERAVEALAKYLPQRAKAVRNGAITEIDATHLVPGDIVVIEEGDRVAADIRLLTGAIEVDMSALTGESVPTLRSAAMVDVNVPLLSAHELVFSGTSCTGGEARGVAFATGMATEIGRIAALSERVKPDPSPLERQVRRAAWLIAAVSVMLALSFIPVATIAAHLTLINSLVFAAGLLAGMVPEGLLPVITLALAVAVRALANRGALVKRLSAVETLGSTDVICTDKTGTLTQNRMTPVAAWTMSGRVDLDTDHPDSRVNTQSPTLESLGRIAASCNNARVDDAKGPLGDPTEIAVLSAARFLGAETDAAAREAHRRWQFHFDPEEKLMSTIDRAGDGSSIVHTKGAPETLLPRCSHILDSDGQPQPLDEPQRRRVEDAVNTFAGEGLRVLGFAERRLPPKTRPPHRRATAEQDLCLTGLIAMVDPPRPGVVEAVARCRTAGIRIIVITGDHPLTAAAIAERIGITGPHPTVVTAEQFEQLDENQLARLIREQPELIFARASPEAKLHIAEALRSEGHVVAMTGDGVNDAPALRRADIGVAMGLSGTDVAREAATMVLTDDDFKSIVTAVQAGRRIYDNVRKFITYIFAHAVPEVAAFLLFALSGGLVPIPLTILQILAFDVGSETLPALSLSREPAEPGIMERPPRPRNEGVIRVPMLVRAWLFLGVLVTTLSLGGFFYVLLKAGWHPGASTDVGTPLHRAYRQATTMTFLGMITGQIGTAFAVRTQRASLWSVGVFSNKYLLAGIAAEIVLAAVFVYTPPLQALLGTEALPPTDLLVLLPFPLVVWGADEFRRYVVRRLRKSAPAPIRRHAADPASTVSPGMSADSLQAPSQHRSGTVR</sequence>
<dbReference type="SUPFAM" id="SSF81665">
    <property type="entry name" value="Calcium ATPase, transmembrane domain M"/>
    <property type="match status" value="1"/>
</dbReference>
<dbReference type="InterPro" id="IPR036412">
    <property type="entry name" value="HAD-like_sf"/>
</dbReference>
<reference evidence="15 16" key="1">
    <citation type="submission" date="2020-12" db="EMBL/GenBank/DDBJ databases">
        <title>Complete genome sequence of Mycobacterium heckeshornense JCM 15655T, closely related to a pathogenic non-tuberculous mycobacterial species Mycobacterium xenopi.</title>
        <authorList>
            <person name="Yoshida M."/>
            <person name="Fukano H."/>
            <person name="Asakura T."/>
            <person name="Suzuki M."/>
            <person name="Hoshino Y."/>
        </authorList>
    </citation>
    <scope>NUCLEOTIDE SEQUENCE [LARGE SCALE GENOMIC DNA]</scope>
    <source>
        <strain evidence="15 16">JCM 15655</strain>
    </source>
</reference>
<feature type="transmembrane region" description="Helical" evidence="14">
    <location>
        <begin position="250"/>
        <end position="275"/>
    </location>
</feature>
<comment type="similarity">
    <text evidence="2">Belongs to the cation transport ATPase (P-type) (TC 3.A.3) family. Type IIA subfamily.</text>
</comment>
<gene>
    <name evidence="15" type="ORF">MHEC_13270</name>
</gene>